<dbReference type="Proteomes" id="UP000537890">
    <property type="component" value="Unassembled WGS sequence"/>
</dbReference>
<sequence>MLSAYPEQVFDPRQFSIHIVSKQVNELAGKKSIVIAFFGSEISSDYQFVEITAHGPRVTDRKSYSNSAFYDGFPCSNSRHGRKVNIPEKGSKLSPLFNKHLDGVEYRSVFFHPNVWKDGKNQKDNNFIPLLLNERNEIISYAQFKDESIFFRLYDKSSLF</sequence>
<organism evidence="1 2">
    <name type="scientific">Candidatus Methanofishera endochildressiae</name>
    <dbReference type="NCBI Taxonomy" id="2738884"/>
    <lineage>
        <taxon>Bacteria</taxon>
        <taxon>Pseudomonadati</taxon>
        <taxon>Pseudomonadota</taxon>
        <taxon>Gammaproteobacteria</taxon>
        <taxon>Candidatus Methanofishera</taxon>
    </lineage>
</organism>
<dbReference type="AlphaFoldDB" id="A0A7Z0SDA5"/>
<evidence type="ECO:0000313" key="2">
    <source>
        <dbReference type="Proteomes" id="UP000537890"/>
    </source>
</evidence>
<name>A0A7Z0SDA5_9GAMM</name>
<proteinExistence type="predicted"/>
<gene>
    <name evidence="1" type="ORF">H0A75_07555</name>
</gene>
<reference evidence="1 2" key="1">
    <citation type="submission" date="2020-05" db="EMBL/GenBank/DDBJ databases">
        <title>Horizontal transmission and recombination maintain forever young bacterial symbiont genomes.</title>
        <authorList>
            <person name="Russell S.L."/>
            <person name="Pepper-Tunick E."/>
            <person name="Svedberg J."/>
            <person name="Byrne A."/>
            <person name="Ruelas Castillo J."/>
            <person name="Vollmers C."/>
            <person name="Beinart R.A."/>
            <person name="Corbett-Detig R."/>
        </authorList>
    </citation>
    <scope>NUCLEOTIDE SEQUENCE [LARGE SCALE GENOMIC DNA]</scope>
    <source>
        <strain evidence="1">4727-3</strain>
    </source>
</reference>
<protein>
    <submittedName>
        <fullName evidence="1">Uncharacterized protein</fullName>
    </submittedName>
</protein>
<dbReference type="EMBL" id="JACCHS010000150">
    <property type="protein sequence ID" value="NYT47438.1"/>
    <property type="molecule type" value="Genomic_DNA"/>
</dbReference>
<comment type="caution">
    <text evidence="1">The sequence shown here is derived from an EMBL/GenBank/DDBJ whole genome shotgun (WGS) entry which is preliminary data.</text>
</comment>
<evidence type="ECO:0000313" key="1">
    <source>
        <dbReference type="EMBL" id="NYT47438.1"/>
    </source>
</evidence>
<accession>A0A7Z0SDA5</accession>